<dbReference type="Pfam" id="PF21516">
    <property type="entry name" value="YqeH-like_C"/>
    <property type="match status" value="1"/>
</dbReference>
<dbReference type="RefSeq" id="WP_076340796.1">
    <property type="nucleotide sequence ID" value="NZ_CAPDDE010000002.1"/>
</dbReference>
<evidence type="ECO:0000259" key="2">
    <source>
        <dbReference type="Pfam" id="PF21516"/>
    </source>
</evidence>
<dbReference type="InterPro" id="IPR048422">
    <property type="entry name" value="NOA1/YqeH-like_C"/>
</dbReference>
<proteinExistence type="predicted"/>
<dbReference type="GeneID" id="78274905"/>
<sequence>MTKYCKGCGVLLQNENANAPGYVPTLDSSYCQRCYRIRHYGDLTINMQQGIESNETFEKIDALEGVIFWVVDLFTFESSIISRLNHKLPNKKIIMVLTKRDVLPKTLADKKIFEFVDERLKEEDIHVDGKIILGGLLKNGEEAQYSIKRLEEAIEHYAKDKHVIFMGVANSGKSTLINKLLASTDLTTSRNPGTTLDLVTIKKDGYTIYDTPGIENHHSILTLIDPKQLKQLIPTKPIRPLVTQVFENQSFAVGGLVRLDVYTKGKATIVAYFSNSLPIHRGKLENADTLWKNHLGEMLSPTLDLSLKTMHTYQAPPFEGKLDIVIHGLGWFCVSGSIEKIYVKVHKGIQVTFRKAMI</sequence>
<dbReference type="SUPFAM" id="SSF52540">
    <property type="entry name" value="P-loop containing nucleoside triphosphate hydrolases"/>
    <property type="match status" value="1"/>
</dbReference>
<dbReference type="EMBL" id="MPKA01000047">
    <property type="protein sequence ID" value="OLU47515.1"/>
    <property type="molecule type" value="Genomic_DNA"/>
</dbReference>
<comment type="caution">
    <text evidence="3">The sequence shown here is derived from an EMBL/GenBank/DDBJ whole genome shotgun (WGS) entry which is preliminary data.</text>
</comment>
<dbReference type="STRING" id="1862672.BO225_02945"/>
<dbReference type="InterPro" id="IPR006073">
    <property type="entry name" value="GTP-bd"/>
</dbReference>
<dbReference type="Gene3D" id="3.40.50.300">
    <property type="entry name" value="P-loop containing nucleotide triphosphate hydrolases"/>
    <property type="match status" value="1"/>
</dbReference>
<dbReference type="NCBIfam" id="TIGR03597">
    <property type="entry name" value="GTPase_YqeH"/>
    <property type="match status" value="1"/>
</dbReference>
<reference evidence="3 4" key="1">
    <citation type="submission" date="2016-11" db="EMBL/GenBank/DDBJ databases">
        <title>Description of two novel members of the family Erysipelotrichaceae: Ileibacterium lipovorans gen. nov., sp. nov. and Dubosiella newyorkensis, gen. nov., sp. nov.</title>
        <authorList>
            <person name="Cox L.M."/>
            <person name="Sohn J."/>
            <person name="Tyrrell K.L."/>
            <person name="Citron D.M."/>
            <person name="Lawson P.A."/>
            <person name="Patel N.B."/>
            <person name="Iizumi T."/>
            <person name="Perez-Perez G.I."/>
            <person name="Goldstein E.J."/>
            <person name="Blaser M.J."/>
        </authorList>
    </citation>
    <scope>NUCLEOTIDE SEQUENCE [LARGE SCALE GENOMIC DNA]</scope>
    <source>
        <strain evidence="3 4">NYU-BL-A4</strain>
    </source>
</reference>
<dbReference type="Pfam" id="PF01926">
    <property type="entry name" value="MMR_HSR1"/>
    <property type="match status" value="1"/>
</dbReference>
<evidence type="ECO:0000313" key="3">
    <source>
        <dbReference type="EMBL" id="OLU47515.1"/>
    </source>
</evidence>
<organism evidence="3 4">
    <name type="scientific">Dubosiella newyorkensis</name>
    <dbReference type="NCBI Taxonomy" id="1862672"/>
    <lineage>
        <taxon>Bacteria</taxon>
        <taxon>Bacillati</taxon>
        <taxon>Bacillota</taxon>
        <taxon>Erysipelotrichia</taxon>
        <taxon>Erysipelotrichales</taxon>
        <taxon>Erysipelotrichaceae</taxon>
        <taxon>Dubosiella</taxon>
    </lineage>
</organism>
<dbReference type="AlphaFoldDB" id="A0A1U7NPF2"/>
<dbReference type="PANTHER" id="PTHR46434">
    <property type="entry name" value="GENETIC INTERACTOR OF PROHIBITINS 3, MITOCHONDRIAL"/>
    <property type="match status" value="1"/>
</dbReference>
<name>A0A1U7NPF2_9FIRM</name>
<dbReference type="OrthoDB" id="9773841at2"/>
<dbReference type="InterPro" id="IPR050896">
    <property type="entry name" value="Mito_lipid_metab_GTPase"/>
</dbReference>
<evidence type="ECO:0000313" key="4">
    <source>
        <dbReference type="Proteomes" id="UP000186705"/>
    </source>
</evidence>
<dbReference type="PANTHER" id="PTHR46434:SF1">
    <property type="entry name" value="GENETIC INTERACTOR OF PROHIBITINS 3, MITOCHONDRIAL"/>
    <property type="match status" value="1"/>
</dbReference>
<feature type="domain" description="G" evidence="1">
    <location>
        <begin position="163"/>
        <end position="217"/>
    </location>
</feature>
<dbReference type="InterPro" id="IPR027417">
    <property type="entry name" value="P-loop_NTPase"/>
</dbReference>
<dbReference type="InterPro" id="IPR019988">
    <property type="entry name" value="GTP-bd_ribosome_bgen_YqeH"/>
</dbReference>
<evidence type="ECO:0000259" key="1">
    <source>
        <dbReference type="Pfam" id="PF01926"/>
    </source>
</evidence>
<protein>
    <submittedName>
        <fullName evidence="3">Ribosome biogenesis GTPase YqeH</fullName>
    </submittedName>
</protein>
<accession>A0A1U7NPF2</accession>
<dbReference type="GO" id="GO:0005525">
    <property type="term" value="F:GTP binding"/>
    <property type="evidence" value="ECO:0007669"/>
    <property type="project" value="InterPro"/>
</dbReference>
<keyword evidence="4" id="KW-1185">Reference proteome</keyword>
<dbReference type="Proteomes" id="UP000186705">
    <property type="component" value="Unassembled WGS sequence"/>
</dbReference>
<feature type="domain" description="NOA1/YqeH-like C-terminal" evidence="2">
    <location>
        <begin position="267"/>
        <end position="357"/>
    </location>
</feature>
<gene>
    <name evidence="3" type="ORF">BO225_02945</name>
</gene>